<dbReference type="AlphaFoldDB" id="A0A3B0WX10"/>
<evidence type="ECO:0000313" key="1">
    <source>
        <dbReference type="EMBL" id="VAW60568.1"/>
    </source>
</evidence>
<gene>
    <name evidence="1" type="ORF">MNBD_GAMMA08-2727</name>
</gene>
<proteinExistence type="predicted"/>
<sequence length="46" mass="5338">KYAKSFRQKEMGVMMVSDLHRAVGEEIFAVPEFADWANDIAELMIY</sequence>
<accession>A0A3B0WX10</accession>
<protein>
    <recommendedName>
        <fullName evidence="2">ATPase</fullName>
    </recommendedName>
</protein>
<organism evidence="1">
    <name type="scientific">hydrothermal vent metagenome</name>
    <dbReference type="NCBI Taxonomy" id="652676"/>
    <lineage>
        <taxon>unclassified sequences</taxon>
        <taxon>metagenomes</taxon>
        <taxon>ecological metagenomes</taxon>
    </lineage>
</organism>
<reference evidence="1" key="1">
    <citation type="submission" date="2018-06" db="EMBL/GenBank/DDBJ databases">
        <authorList>
            <person name="Zhirakovskaya E."/>
        </authorList>
    </citation>
    <scope>NUCLEOTIDE SEQUENCE</scope>
</reference>
<evidence type="ECO:0008006" key="2">
    <source>
        <dbReference type="Google" id="ProtNLM"/>
    </source>
</evidence>
<name>A0A3B0WX10_9ZZZZ</name>
<dbReference type="EMBL" id="UOFH01000149">
    <property type="protein sequence ID" value="VAW60568.1"/>
    <property type="molecule type" value="Genomic_DNA"/>
</dbReference>
<feature type="non-terminal residue" evidence="1">
    <location>
        <position position="1"/>
    </location>
</feature>